<dbReference type="EMBL" id="BLXT01007525">
    <property type="protein sequence ID" value="GFO39813.1"/>
    <property type="molecule type" value="Genomic_DNA"/>
</dbReference>
<reference evidence="1 2" key="1">
    <citation type="journal article" date="2021" name="Elife">
        <title>Chloroplast acquisition without the gene transfer in kleptoplastic sea slugs, Plakobranchus ocellatus.</title>
        <authorList>
            <person name="Maeda T."/>
            <person name="Takahashi S."/>
            <person name="Yoshida T."/>
            <person name="Shimamura S."/>
            <person name="Takaki Y."/>
            <person name="Nagai Y."/>
            <person name="Toyoda A."/>
            <person name="Suzuki Y."/>
            <person name="Arimoto A."/>
            <person name="Ishii H."/>
            <person name="Satoh N."/>
            <person name="Nishiyama T."/>
            <person name="Hasebe M."/>
            <person name="Maruyama T."/>
            <person name="Minagawa J."/>
            <person name="Obokata J."/>
            <person name="Shigenobu S."/>
        </authorList>
    </citation>
    <scope>NUCLEOTIDE SEQUENCE [LARGE SCALE GENOMIC DNA]</scope>
</reference>
<accession>A0AAV4D6M6</accession>
<proteinExistence type="predicted"/>
<keyword evidence="2" id="KW-1185">Reference proteome</keyword>
<dbReference type="AlphaFoldDB" id="A0AAV4D6M6"/>
<protein>
    <submittedName>
        <fullName evidence="1">Uncharacterized protein</fullName>
    </submittedName>
</protein>
<name>A0AAV4D6M6_9GAST</name>
<evidence type="ECO:0000313" key="2">
    <source>
        <dbReference type="Proteomes" id="UP000735302"/>
    </source>
</evidence>
<comment type="caution">
    <text evidence="1">The sequence shown here is derived from an EMBL/GenBank/DDBJ whole genome shotgun (WGS) entry which is preliminary data.</text>
</comment>
<sequence>MLVHGSSTVPALYRAAAKLDEKYVHIMCRFVFLYWRRPILFWVTTALLTKGCAPPLATERRALWTGFLTVKDAGDDAGREYAIIHFCLYTSILKSSSRVAGLFTLVDQALGGRRGR</sequence>
<organism evidence="1 2">
    <name type="scientific">Plakobranchus ocellatus</name>
    <dbReference type="NCBI Taxonomy" id="259542"/>
    <lineage>
        <taxon>Eukaryota</taxon>
        <taxon>Metazoa</taxon>
        <taxon>Spiralia</taxon>
        <taxon>Lophotrochozoa</taxon>
        <taxon>Mollusca</taxon>
        <taxon>Gastropoda</taxon>
        <taxon>Heterobranchia</taxon>
        <taxon>Euthyneura</taxon>
        <taxon>Panpulmonata</taxon>
        <taxon>Sacoglossa</taxon>
        <taxon>Placobranchoidea</taxon>
        <taxon>Plakobranchidae</taxon>
        <taxon>Plakobranchus</taxon>
    </lineage>
</organism>
<gene>
    <name evidence="1" type="ORF">PoB_006631800</name>
</gene>
<evidence type="ECO:0000313" key="1">
    <source>
        <dbReference type="EMBL" id="GFO39813.1"/>
    </source>
</evidence>
<dbReference type="Proteomes" id="UP000735302">
    <property type="component" value="Unassembled WGS sequence"/>
</dbReference>